<dbReference type="PANTHER" id="PTHR24300:SF1">
    <property type="entry name" value="CYTOCHROME P450 2D6-RELATED"/>
    <property type="match status" value="1"/>
</dbReference>
<evidence type="ECO:0000256" key="3">
    <source>
        <dbReference type="ARBA" id="ARBA00022723"/>
    </source>
</evidence>
<comment type="caution">
    <text evidence="8">The sequence shown here is derived from an EMBL/GenBank/DDBJ whole genome shotgun (WGS) entry which is preliminary data.</text>
</comment>
<protein>
    <submittedName>
        <fullName evidence="8">Uncharacterized protein</fullName>
    </submittedName>
</protein>
<keyword evidence="5" id="KW-0492">Microsome</keyword>
<dbReference type="EMBL" id="CABDUW010000506">
    <property type="protein sequence ID" value="VTJ70421.1"/>
    <property type="molecule type" value="Genomic_DNA"/>
</dbReference>
<evidence type="ECO:0000313" key="8">
    <source>
        <dbReference type="EMBL" id="VTJ70421.1"/>
    </source>
</evidence>
<proteinExistence type="inferred from homology"/>
<keyword evidence="6" id="KW-0560">Oxidoreductase</keyword>
<organism evidence="8 9">
    <name type="scientific">Marmota monax</name>
    <name type="common">Woodchuck</name>
    <dbReference type="NCBI Taxonomy" id="9995"/>
    <lineage>
        <taxon>Eukaryota</taxon>
        <taxon>Metazoa</taxon>
        <taxon>Chordata</taxon>
        <taxon>Craniata</taxon>
        <taxon>Vertebrata</taxon>
        <taxon>Euteleostomi</taxon>
        <taxon>Mammalia</taxon>
        <taxon>Eutheria</taxon>
        <taxon>Euarchontoglires</taxon>
        <taxon>Glires</taxon>
        <taxon>Rodentia</taxon>
        <taxon>Sciuromorpha</taxon>
        <taxon>Sciuridae</taxon>
        <taxon>Xerinae</taxon>
        <taxon>Marmotini</taxon>
        <taxon>Marmota</taxon>
    </lineage>
</organism>
<accession>A0A5E4BN61</accession>
<dbReference type="InterPro" id="IPR050182">
    <property type="entry name" value="Cytochrome_P450_fam2"/>
</dbReference>
<dbReference type="GO" id="GO:0006805">
    <property type="term" value="P:xenobiotic metabolic process"/>
    <property type="evidence" value="ECO:0007669"/>
    <property type="project" value="TreeGrafter"/>
</dbReference>
<dbReference type="Proteomes" id="UP000335636">
    <property type="component" value="Unassembled WGS sequence"/>
</dbReference>
<dbReference type="GO" id="GO:0020037">
    <property type="term" value="F:heme binding"/>
    <property type="evidence" value="ECO:0007669"/>
    <property type="project" value="InterPro"/>
</dbReference>
<sequence>MRNFGLGKKSLEQWVTTEASCLCTANKARCPFSPKTLLNRAVCNVISSLIYAPRFEYDDQRLAKILHLLEDALKEHFGLVPMVRVPVGH</sequence>
<reference evidence="8" key="1">
    <citation type="submission" date="2019-04" db="EMBL/GenBank/DDBJ databases">
        <authorList>
            <person name="Alioto T."/>
            <person name="Alioto T."/>
        </authorList>
    </citation>
    <scope>NUCLEOTIDE SEQUENCE [LARGE SCALE GENOMIC DNA]</scope>
</reference>
<evidence type="ECO:0000256" key="4">
    <source>
        <dbReference type="ARBA" id="ARBA00022824"/>
    </source>
</evidence>
<dbReference type="InterPro" id="IPR001128">
    <property type="entry name" value="Cyt_P450"/>
</dbReference>
<dbReference type="AlphaFoldDB" id="A0A5E4BN61"/>
<evidence type="ECO:0000256" key="2">
    <source>
        <dbReference type="ARBA" id="ARBA00010617"/>
    </source>
</evidence>
<dbReference type="GO" id="GO:0005737">
    <property type="term" value="C:cytoplasm"/>
    <property type="evidence" value="ECO:0007669"/>
    <property type="project" value="TreeGrafter"/>
</dbReference>
<keyword evidence="3" id="KW-0479">Metal-binding</keyword>
<dbReference type="Gene3D" id="1.10.630.10">
    <property type="entry name" value="Cytochrome P450"/>
    <property type="match status" value="1"/>
</dbReference>
<evidence type="ECO:0000256" key="6">
    <source>
        <dbReference type="ARBA" id="ARBA00023002"/>
    </source>
</evidence>
<evidence type="ECO:0000256" key="7">
    <source>
        <dbReference type="ARBA" id="ARBA00023004"/>
    </source>
</evidence>
<evidence type="ECO:0000256" key="1">
    <source>
        <dbReference type="ARBA" id="ARBA00004524"/>
    </source>
</evidence>
<evidence type="ECO:0000313" key="9">
    <source>
        <dbReference type="Proteomes" id="UP000335636"/>
    </source>
</evidence>
<dbReference type="SUPFAM" id="SSF48264">
    <property type="entry name" value="Cytochrome P450"/>
    <property type="match status" value="1"/>
</dbReference>
<keyword evidence="4" id="KW-0256">Endoplasmic reticulum</keyword>
<dbReference type="GO" id="GO:0019369">
    <property type="term" value="P:arachidonate metabolic process"/>
    <property type="evidence" value="ECO:0007669"/>
    <property type="project" value="TreeGrafter"/>
</dbReference>
<keyword evidence="7" id="KW-0408">Iron</keyword>
<keyword evidence="9" id="KW-1185">Reference proteome</keyword>
<dbReference type="GO" id="GO:0005506">
    <property type="term" value="F:iron ion binding"/>
    <property type="evidence" value="ECO:0007669"/>
    <property type="project" value="InterPro"/>
</dbReference>
<evidence type="ECO:0000256" key="5">
    <source>
        <dbReference type="ARBA" id="ARBA00022848"/>
    </source>
</evidence>
<dbReference type="InterPro" id="IPR036396">
    <property type="entry name" value="Cyt_P450_sf"/>
</dbReference>
<dbReference type="Pfam" id="PF00067">
    <property type="entry name" value="p450"/>
    <property type="match status" value="1"/>
</dbReference>
<comment type="subcellular location">
    <subcellularLocation>
        <location evidence="1">Microsome membrane</location>
    </subcellularLocation>
</comment>
<dbReference type="GO" id="GO:0016712">
    <property type="term" value="F:oxidoreductase activity, acting on paired donors, with incorporation or reduction of molecular oxygen, reduced flavin or flavoprotein as one donor, and incorporation of one atom of oxygen"/>
    <property type="evidence" value="ECO:0007669"/>
    <property type="project" value="TreeGrafter"/>
</dbReference>
<name>A0A5E4BN61_MARMO</name>
<comment type="similarity">
    <text evidence="2">Belongs to the cytochrome P450 family.</text>
</comment>
<dbReference type="PANTHER" id="PTHR24300">
    <property type="entry name" value="CYTOCHROME P450 508A4-RELATED"/>
    <property type="match status" value="1"/>
</dbReference>
<gene>
    <name evidence="8" type="ORF">MONAX_5E020441</name>
</gene>